<organism evidence="2">
    <name type="scientific">marine sediment metagenome</name>
    <dbReference type="NCBI Taxonomy" id="412755"/>
    <lineage>
        <taxon>unclassified sequences</taxon>
        <taxon>metagenomes</taxon>
        <taxon>ecological metagenomes</taxon>
    </lineage>
</organism>
<gene>
    <name evidence="2" type="ORF">LCGC14_1196570</name>
</gene>
<evidence type="ECO:0000313" key="2">
    <source>
        <dbReference type="EMBL" id="KKM94614.1"/>
    </source>
</evidence>
<sequence>MTETFMHLTTGILLELGVGLFVIGIGIIAIVIGIRMWRDLT</sequence>
<feature type="transmembrane region" description="Helical" evidence="1">
    <location>
        <begin position="12"/>
        <end position="34"/>
    </location>
</feature>
<comment type="caution">
    <text evidence="2">The sequence shown here is derived from an EMBL/GenBank/DDBJ whole genome shotgun (WGS) entry which is preliminary data.</text>
</comment>
<dbReference type="EMBL" id="LAZR01006116">
    <property type="protein sequence ID" value="KKM94614.1"/>
    <property type="molecule type" value="Genomic_DNA"/>
</dbReference>
<dbReference type="AlphaFoldDB" id="A0A0F9LIB9"/>
<keyword evidence="1" id="KW-0472">Membrane</keyword>
<evidence type="ECO:0000256" key="1">
    <source>
        <dbReference type="SAM" id="Phobius"/>
    </source>
</evidence>
<keyword evidence="1" id="KW-0812">Transmembrane</keyword>
<protein>
    <submittedName>
        <fullName evidence="2">Uncharacterized protein</fullName>
    </submittedName>
</protein>
<accession>A0A0F9LIB9</accession>
<name>A0A0F9LIB9_9ZZZZ</name>
<keyword evidence="1" id="KW-1133">Transmembrane helix</keyword>
<reference evidence="2" key="1">
    <citation type="journal article" date="2015" name="Nature">
        <title>Complex archaea that bridge the gap between prokaryotes and eukaryotes.</title>
        <authorList>
            <person name="Spang A."/>
            <person name="Saw J.H."/>
            <person name="Jorgensen S.L."/>
            <person name="Zaremba-Niedzwiedzka K."/>
            <person name="Martijn J."/>
            <person name="Lind A.E."/>
            <person name="van Eijk R."/>
            <person name="Schleper C."/>
            <person name="Guy L."/>
            <person name="Ettema T.J."/>
        </authorList>
    </citation>
    <scope>NUCLEOTIDE SEQUENCE</scope>
</reference>
<proteinExistence type="predicted"/>